<dbReference type="InterPro" id="IPR030678">
    <property type="entry name" value="Peptide/Ni-bd"/>
</dbReference>
<organism evidence="3 4">
    <name type="scientific">Amnibacterium flavum</name>
    <dbReference type="NCBI Taxonomy" id="2173173"/>
    <lineage>
        <taxon>Bacteria</taxon>
        <taxon>Bacillati</taxon>
        <taxon>Actinomycetota</taxon>
        <taxon>Actinomycetes</taxon>
        <taxon>Micrococcales</taxon>
        <taxon>Microbacteriaceae</taxon>
        <taxon>Amnibacterium</taxon>
    </lineage>
</organism>
<dbReference type="InterPro" id="IPR039424">
    <property type="entry name" value="SBP_5"/>
</dbReference>
<evidence type="ECO:0000313" key="4">
    <source>
        <dbReference type="Proteomes" id="UP000244893"/>
    </source>
</evidence>
<reference evidence="3 4" key="1">
    <citation type="submission" date="2018-05" db="EMBL/GenBank/DDBJ databases">
        <title>Amnibacterium sp. M8JJ-5, whole genome shotgun sequence.</title>
        <authorList>
            <person name="Tuo L."/>
        </authorList>
    </citation>
    <scope>NUCLEOTIDE SEQUENCE [LARGE SCALE GENOMIC DNA]</scope>
    <source>
        <strain evidence="3 4">M8JJ-5</strain>
    </source>
</reference>
<dbReference type="RefSeq" id="WP_116756257.1">
    <property type="nucleotide sequence ID" value="NZ_JBHUEX010000001.1"/>
</dbReference>
<dbReference type="AlphaFoldDB" id="A0A2V1HM96"/>
<dbReference type="GO" id="GO:1904680">
    <property type="term" value="F:peptide transmembrane transporter activity"/>
    <property type="evidence" value="ECO:0007669"/>
    <property type="project" value="TreeGrafter"/>
</dbReference>
<proteinExistence type="predicted"/>
<dbReference type="GO" id="GO:0042597">
    <property type="term" value="C:periplasmic space"/>
    <property type="evidence" value="ECO:0007669"/>
    <property type="project" value="UniProtKB-ARBA"/>
</dbReference>
<dbReference type="EMBL" id="QEOP01000002">
    <property type="protein sequence ID" value="PVZ93743.1"/>
    <property type="molecule type" value="Genomic_DNA"/>
</dbReference>
<dbReference type="SUPFAM" id="SSF53850">
    <property type="entry name" value="Periplasmic binding protein-like II"/>
    <property type="match status" value="1"/>
</dbReference>
<dbReference type="Gene3D" id="3.10.105.10">
    <property type="entry name" value="Dipeptide-binding Protein, Domain 3"/>
    <property type="match status" value="1"/>
</dbReference>
<dbReference type="GO" id="GO:0015833">
    <property type="term" value="P:peptide transport"/>
    <property type="evidence" value="ECO:0007669"/>
    <property type="project" value="TreeGrafter"/>
</dbReference>
<dbReference type="PANTHER" id="PTHR30290">
    <property type="entry name" value="PERIPLASMIC BINDING COMPONENT OF ABC TRANSPORTER"/>
    <property type="match status" value="1"/>
</dbReference>
<dbReference type="Gene3D" id="3.40.190.10">
    <property type="entry name" value="Periplasmic binding protein-like II"/>
    <property type="match status" value="1"/>
</dbReference>
<dbReference type="Proteomes" id="UP000244893">
    <property type="component" value="Unassembled WGS sequence"/>
</dbReference>
<sequence length="538" mass="57194">MTNSPRRFRRALAPLGAVAVISLLAACSSGGDTTEPAAEDLTSARDTLIFAIKEDPTCIDPQQTTLTTSLNIGRQVVDSLVDQDPETGEIVPWLATEFEANDDLTSFDFTLRDDVTFSDDTALTSDVVKANFDALFALGRTASLASQYLAGYTDTTVTDDTHFTVNFSAPNVVFLQGASTMTLGLVAEASTAATAEERCTTGVIGSGPFVFDSYTPNDSVVITARSGYDWPSGLREHTGDALVSTIEFPIITENGNRTGGLESGEYDIIQDVPYIDAARFDSDDYELFSKANTGVPNGLIPNINHSAVVADSAVRHAILLGTDRDEINDLTGAPGAAAASSSLTSSTTGFVSQGDALAYDPDAAEELLDDAGWEVGSDGIREKDGQKLSFVVTAFYAQDVLEVAQMQLKKIGIDMQINITDAGGFFGAIASGDYDFLAAGLTRTDPDALRTVFSQAAASKWAIIDDADLESVLTEQATLNDVDARMDLIAQAQELITENADFIPLLETVQLHGASSTIEGFEFDSASRIQLYDVRATS</sequence>
<dbReference type="OrthoDB" id="5240629at2"/>
<evidence type="ECO:0000256" key="1">
    <source>
        <dbReference type="SAM" id="SignalP"/>
    </source>
</evidence>
<dbReference type="Pfam" id="PF00496">
    <property type="entry name" value="SBP_bac_5"/>
    <property type="match status" value="1"/>
</dbReference>
<accession>A0A2V1HM96</accession>
<dbReference type="PROSITE" id="PS51257">
    <property type="entry name" value="PROKAR_LIPOPROTEIN"/>
    <property type="match status" value="1"/>
</dbReference>
<feature type="chain" id="PRO_5038347103" evidence="1">
    <location>
        <begin position="26"/>
        <end position="538"/>
    </location>
</feature>
<keyword evidence="1" id="KW-0732">Signal</keyword>
<dbReference type="PIRSF" id="PIRSF002741">
    <property type="entry name" value="MppA"/>
    <property type="match status" value="1"/>
</dbReference>
<name>A0A2V1HM96_9MICO</name>
<feature type="signal peptide" evidence="1">
    <location>
        <begin position="1"/>
        <end position="25"/>
    </location>
</feature>
<feature type="domain" description="Solute-binding protein family 5" evidence="2">
    <location>
        <begin position="89"/>
        <end position="449"/>
    </location>
</feature>
<protein>
    <submittedName>
        <fullName evidence="3">ABC transporter substrate-binding protein</fullName>
    </submittedName>
</protein>
<evidence type="ECO:0000313" key="3">
    <source>
        <dbReference type="EMBL" id="PVZ93743.1"/>
    </source>
</evidence>
<keyword evidence="4" id="KW-1185">Reference proteome</keyword>
<dbReference type="InterPro" id="IPR000914">
    <property type="entry name" value="SBP_5_dom"/>
</dbReference>
<dbReference type="GO" id="GO:0043190">
    <property type="term" value="C:ATP-binding cassette (ABC) transporter complex"/>
    <property type="evidence" value="ECO:0007669"/>
    <property type="project" value="InterPro"/>
</dbReference>
<comment type="caution">
    <text evidence="3">The sequence shown here is derived from an EMBL/GenBank/DDBJ whole genome shotgun (WGS) entry which is preliminary data.</text>
</comment>
<gene>
    <name evidence="3" type="ORF">DDQ50_08070</name>
</gene>
<evidence type="ECO:0000259" key="2">
    <source>
        <dbReference type="Pfam" id="PF00496"/>
    </source>
</evidence>